<comment type="caution">
    <text evidence="1">The sequence shown here is derived from an EMBL/GenBank/DDBJ whole genome shotgun (WGS) entry which is preliminary data.</text>
</comment>
<accession>A0ABW2BQG1</accession>
<organism evidence="1 2">
    <name type="scientific">Methylobacterium komagatae</name>
    <dbReference type="NCBI Taxonomy" id="374425"/>
    <lineage>
        <taxon>Bacteria</taxon>
        <taxon>Pseudomonadati</taxon>
        <taxon>Pseudomonadota</taxon>
        <taxon>Alphaproteobacteria</taxon>
        <taxon>Hyphomicrobiales</taxon>
        <taxon>Methylobacteriaceae</taxon>
        <taxon>Methylobacterium</taxon>
    </lineage>
</organism>
<dbReference type="RefSeq" id="WP_378974942.1">
    <property type="nucleotide sequence ID" value="NZ_JBHSWN010000001.1"/>
</dbReference>
<dbReference type="EMBL" id="JBHSWN010000001">
    <property type="protein sequence ID" value="MFC6792729.1"/>
    <property type="molecule type" value="Genomic_DNA"/>
</dbReference>
<protein>
    <submittedName>
        <fullName evidence="1">Uncharacterized protein</fullName>
    </submittedName>
</protein>
<gene>
    <name evidence="1" type="ORF">ACFQE0_26115</name>
</gene>
<sequence>MVRLCAAFWSAFLPARDLPTGVTDIREGHAIRARRAEQRRRL</sequence>
<evidence type="ECO:0000313" key="2">
    <source>
        <dbReference type="Proteomes" id="UP001596292"/>
    </source>
</evidence>
<evidence type="ECO:0000313" key="1">
    <source>
        <dbReference type="EMBL" id="MFC6792729.1"/>
    </source>
</evidence>
<proteinExistence type="predicted"/>
<dbReference type="Proteomes" id="UP001596292">
    <property type="component" value="Unassembled WGS sequence"/>
</dbReference>
<reference evidence="2" key="1">
    <citation type="journal article" date="2019" name="Int. J. Syst. Evol. Microbiol.">
        <title>The Global Catalogue of Microorganisms (GCM) 10K type strain sequencing project: providing services to taxonomists for standard genome sequencing and annotation.</title>
        <authorList>
            <consortium name="The Broad Institute Genomics Platform"/>
            <consortium name="The Broad Institute Genome Sequencing Center for Infectious Disease"/>
            <person name="Wu L."/>
            <person name="Ma J."/>
        </authorList>
    </citation>
    <scope>NUCLEOTIDE SEQUENCE [LARGE SCALE GENOMIC DNA]</scope>
    <source>
        <strain evidence="2">CCUG 48316</strain>
    </source>
</reference>
<keyword evidence="2" id="KW-1185">Reference proteome</keyword>
<name>A0ABW2BQG1_9HYPH</name>